<evidence type="ECO:0000256" key="2">
    <source>
        <dbReference type="ARBA" id="ARBA00022670"/>
    </source>
</evidence>
<keyword evidence="6" id="KW-1185">Reference proteome</keyword>
<keyword evidence="2" id="KW-0645">Protease</keyword>
<dbReference type="AlphaFoldDB" id="A0A0K1Q294"/>
<dbReference type="Proteomes" id="UP000064967">
    <property type="component" value="Chromosome"/>
</dbReference>
<protein>
    <recommendedName>
        <fullName evidence="7">DUF1704 domain-containing protein</fullName>
    </recommendedName>
</protein>
<organism evidence="5 6">
    <name type="scientific">Labilithrix luteola</name>
    <dbReference type="NCBI Taxonomy" id="1391654"/>
    <lineage>
        <taxon>Bacteria</taxon>
        <taxon>Pseudomonadati</taxon>
        <taxon>Myxococcota</taxon>
        <taxon>Polyangia</taxon>
        <taxon>Polyangiales</taxon>
        <taxon>Labilitrichaceae</taxon>
        <taxon>Labilithrix</taxon>
    </lineage>
</organism>
<dbReference type="OrthoDB" id="9785840at2"/>
<accession>A0A0K1Q294</accession>
<dbReference type="InterPro" id="IPR012548">
    <property type="entry name" value="MATCAP"/>
</dbReference>
<reference evidence="5 6" key="1">
    <citation type="submission" date="2015-08" db="EMBL/GenBank/DDBJ databases">
        <authorList>
            <person name="Babu N.S."/>
            <person name="Beckwith C.J."/>
            <person name="Beseler K.G."/>
            <person name="Brison A."/>
            <person name="Carone J.V."/>
            <person name="Caskin T.P."/>
            <person name="Diamond M."/>
            <person name="Durham M.E."/>
            <person name="Foxe J.M."/>
            <person name="Go M."/>
            <person name="Henderson B.A."/>
            <person name="Jones I.B."/>
            <person name="McGettigan J.A."/>
            <person name="Micheletti S.J."/>
            <person name="Nasrallah M.E."/>
            <person name="Ortiz D."/>
            <person name="Piller C.R."/>
            <person name="Privatt S.R."/>
            <person name="Schneider S.L."/>
            <person name="Sharp S."/>
            <person name="Smith T.C."/>
            <person name="Stanton J.D."/>
            <person name="Ullery H.E."/>
            <person name="Wilson R.J."/>
            <person name="Serrano M.G."/>
            <person name="Buck G."/>
            <person name="Lee V."/>
            <person name="Wang Y."/>
            <person name="Carvalho R."/>
            <person name="Voegtly L."/>
            <person name="Shi R."/>
            <person name="Duckworth R."/>
            <person name="Johnson A."/>
            <person name="Loviza R."/>
            <person name="Walstead R."/>
            <person name="Shah Z."/>
            <person name="Kiflezghi M."/>
            <person name="Wade K."/>
            <person name="Ball S.L."/>
            <person name="Bradley K.W."/>
            <person name="Asai D.J."/>
            <person name="Bowman C.A."/>
            <person name="Russell D.A."/>
            <person name="Pope W.H."/>
            <person name="Jacobs-Sera D."/>
            <person name="Hendrix R.W."/>
            <person name="Hatfull G.F."/>
        </authorList>
    </citation>
    <scope>NUCLEOTIDE SEQUENCE [LARGE SCALE GENOMIC DNA]</scope>
    <source>
        <strain evidence="5 6">DSM 27648</strain>
    </source>
</reference>
<evidence type="ECO:0000313" key="5">
    <source>
        <dbReference type="EMBL" id="AKU99930.1"/>
    </source>
</evidence>
<dbReference type="RefSeq" id="WP_146651308.1">
    <property type="nucleotide sequence ID" value="NZ_CP012333.1"/>
</dbReference>
<gene>
    <name evidence="5" type="ORF">AKJ09_06594</name>
</gene>
<name>A0A0K1Q294_9BACT</name>
<dbReference type="EMBL" id="CP012333">
    <property type="protein sequence ID" value="AKU99930.1"/>
    <property type="molecule type" value="Genomic_DNA"/>
</dbReference>
<dbReference type="Pfam" id="PF08014">
    <property type="entry name" value="MATCAP"/>
    <property type="match status" value="1"/>
</dbReference>
<comment type="cofactor">
    <cofactor evidence="1">
        <name>Zn(2+)</name>
        <dbReference type="ChEBI" id="CHEBI:29105"/>
    </cofactor>
</comment>
<dbReference type="KEGG" id="llu:AKJ09_06594"/>
<sequence>MIDRIHRPAIRKTGEADLPTWLVRAERLLVEAARSIRLLGSVVPRNAAQERVRLLEALGNGGTVMPRWSYARTDHAMLRKALERAAYRLGAEPHPIAQLYAARARELELEAALASEAGTAVLGALARARFRTTNQEAAGQATILARKWIEEGREALAKAKAPEEEIECDAPVQGSLLTRMREEVSRLGLPFSVVVQPSLTALAATGERHILIASGRRVTKEDVERTVMHEVEAHAIPRTRSMQARLAIFQIGTARGIDDQEGLALVLEDRHGFLTPRRKRELAARHLAVEAMDGGARFHDAVTALVKEHGLAPREAIVVAERAYRGGDGTSAGLGRERVYIESYVRIGDHLAKKPTDEGILTSGQVGLDAVPVLAPFVRRRTEPPPPPMA</sequence>
<evidence type="ECO:0000256" key="1">
    <source>
        <dbReference type="ARBA" id="ARBA00001947"/>
    </source>
</evidence>
<proteinExistence type="predicted"/>
<dbReference type="GO" id="GO:0008237">
    <property type="term" value="F:metallopeptidase activity"/>
    <property type="evidence" value="ECO:0007669"/>
    <property type="project" value="UniProtKB-KW"/>
</dbReference>
<evidence type="ECO:0000313" key="6">
    <source>
        <dbReference type="Proteomes" id="UP000064967"/>
    </source>
</evidence>
<keyword evidence="4" id="KW-0482">Metalloprotease</keyword>
<evidence type="ECO:0000256" key="4">
    <source>
        <dbReference type="ARBA" id="ARBA00023049"/>
    </source>
</evidence>
<dbReference type="STRING" id="1391654.AKJ09_06594"/>
<dbReference type="SMART" id="SM01154">
    <property type="entry name" value="DUF1704"/>
    <property type="match status" value="1"/>
</dbReference>
<keyword evidence="3" id="KW-0378">Hydrolase</keyword>
<dbReference type="GO" id="GO:0006508">
    <property type="term" value="P:proteolysis"/>
    <property type="evidence" value="ECO:0007669"/>
    <property type="project" value="UniProtKB-KW"/>
</dbReference>
<evidence type="ECO:0000256" key="3">
    <source>
        <dbReference type="ARBA" id="ARBA00022801"/>
    </source>
</evidence>
<evidence type="ECO:0008006" key="7">
    <source>
        <dbReference type="Google" id="ProtNLM"/>
    </source>
</evidence>